<gene>
    <name evidence="2" type="ORF">OUZ56_011655</name>
</gene>
<feature type="compositionally biased region" description="Basic and acidic residues" evidence="1">
    <location>
        <begin position="83"/>
        <end position="103"/>
    </location>
</feature>
<dbReference type="EMBL" id="JAOYFB010000002">
    <property type="protein sequence ID" value="KAK4006501.1"/>
    <property type="molecule type" value="Genomic_DNA"/>
</dbReference>
<sequence length="103" mass="11443">MVLRVIQKEASTVPALTCQFDKAQREVVSNSLPELGNFSSRETTAISSENAIIEDCDDCERNVSQNLNDSPENISSENELDGSEEKKTLSSRSLVREHEAQSR</sequence>
<protein>
    <submittedName>
        <fullName evidence="2">Uncharacterized protein</fullName>
    </submittedName>
</protein>
<proteinExistence type="predicted"/>
<name>A0ABQ9Z0R3_9CRUS</name>
<evidence type="ECO:0000256" key="1">
    <source>
        <dbReference type="SAM" id="MobiDB-lite"/>
    </source>
</evidence>
<evidence type="ECO:0000313" key="3">
    <source>
        <dbReference type="Proteomes" id="UP001234178"/>
    </source>
</evidence>
<comment type="caution">
    <text evidence="2">The sequence shown here is derived from an EMBL/GenBank/DDBJ whole genome shotgun (WGS) entry which is preliminary data.</text>
</comment>
<dbReference type="Proteomes" id="UP001234178">
    <property type="component" value="Unassembled WGS sequence"/>
</dbReference>
<organism evidence="2 3">
    <name type="scientific">Daphnia magna</name>
    <dbReference type="NCBI Taxonomy" id="35525"/>
    <lineage>
        <taxon>Eukaryota</taxon>
        <taxon>Metazoa</taxon>
        <taxon>Ecdysozoa</taxon>
        <taxon>Arthropoda</taxon>
        <taxon>Crustacea</taxon>
        <taxon>Branchiopoda</taxon>
        <taxon>Diplostraca</taxon>
        <taxon>Cladocera</taxon>
        <taxon>Anomopoda</taxon>
        <taxon>Daphniidae</taxon>
        <taxon>Daphnia</taxon>
    </lineage>
</organism>
<feature type="region of interest" description="Disordered" evidence="1">
    <location>
        <begin position="62"/>
        <end position="103"/>
    </location>
</feature>
<evidence type="ECO:0000313" key="2">
    <source>
        <dbReference type="EMBL" id="KAK4006501.1"/>
    </source>
</evidence>
<keyword evidence="3" id="KW-1185">Reference proteome</keyword>
<reference evidence="2 3" key="1">
    <citation type="journal article" date="2023" name="Nucleic Acids Res.">
        <title>The hologenome of Daphnia magna reveals possible DNA methylation and microbiome-mediated evolution of the host genome.</title>
        <authorList>
            <person name="Chaturvedi A."/>
            <person name="Li X."/>
            <person name="Dhandapani V."/>
            <person name="Marshall H."/>
            <person name="Kissane S."/>
            <person name="Cuenca-Cambronero M."/>
            <person name="Asole G."/>
            <person name="Calvet F."/>
            <person name="Ruiz-Romero M."/>
            <person name="Marangio P."/>
            <person name="Guigo R."/>
            <person name="Rago D."/>
            <person name="Mirbahai L."/>
            <person name="Eastwood N."/>
            <person name="Colbourne J.K."/>
            <person name="Zhou J."/>
            <person name="Mallon E."/>
            <person name="Orsini L."/>
        </authorList>
    </citation>
    <scope>NUCLEOTIDE SEQUENCE [LARGE SCALE GENOMIC DNA]</scope>
    <source>
        <strain evidence="2">LRV0_1</strain>
    </source>
</reference>
<feature type="compositionally biased region" description="Polar residues" evidence="1">
    <location>
        <begin position="62"/>
        <end position="77"/>
    </location>
</feature>
<accession>A0ABQ9Z0R3</accession>